<dbReference type="AlphaFoldDB" id="A0A1M7G975"/>
<reference evidence="1 2" key="1">
    <citation type="submission" date="2016-11" db="EMBL/GenBank/DDBJ databases">
        <authorList>
            <person name="Jaros S."/>
            <person name="Januszkiewicz K."/>
            <person name="Wedrychowicz H."/>
        </authorList>
    </citation>
    <scope>NUCLEOTIDE SEQUENCE [LARGE SCALE GENOMIC DNA]</scope>
    <source>
        <strain evidence="1 2">DSM 4740</strain>
    </source>
</reference>
<dbReference type="Proteomes" id="UP000184123">
    <property type="component" value="Unassembled WGS sequence"/>
</dbReference>
<dbReference type="RefSeq" id="WP_234986931.1">
    <property type="nucleotide sequence ID" value="NZ_CP094345.1"/>
</dbReference>
<accession>A0A1M7G975</accession>
<gene>
    <name evidence="1" type="ORF">SAMN05660971_02251</name>
</gene>
<proteinExistence type="predicted"/>
<organism evidence="1 2">
    <name type="scientific">Halomonas cupida</name>
    <dbReference type="NCBI Taxonomy" id="44933"/>
    <lineage>
        <taxon>Bacteria</taxon>
        <taxon>Pseudomonadati</taxon>
        <taxon>Pseudomonadota</taxon>
        <taxon>Gammaproteobacteria</taxon>
        <taxon>Oceanospirillales</taxon>
        <taxon>Halomonadaceae</taxon>
        <taxon>Halomonas</taxon>
    </lineage>
</organism>
<dbReference type="EMBL" id="FRCA01000005">
    <property type="protein sequence ID" value="SHM12954.1"/>
    <property type="molecule type" value="Genomic_DNA"/>
</dbReference>
<name>A0A1M7G975_9GAMM</name>
<evidence type="ECO:0000313" key="1">
    <source>
        <dbReference type="EMBL" id="SHM12954.1"/>
    </source>
</evidence>
<sequence>MFDLASDLALAFLTNYREILGSCQFTQFLLLVDILQVKADVADRSIKQLPHLCLTQPHGLLVECDLQLCHAIFTGEYLNLRALY</sequence>
<protein>
    <submittedName>
        <fullName evidence="1">Uncharacterized protein</fullName>
    </submittedName>
</protein>
<dbReference type="STRING" id="44933.SAMN05660971_02251"/>
<evidence type="ECO:0000313" key="2">
    <source>
        <dbReference type="Proteomes" id="UP000184123"/>
    </source>
</evidence>